<accession>A0A4Q9R0G9</accession>
<name>A0A4Q9R0G9_9GAMM</name>
<dbReference type="InterPro" id="IPR029058">
    <property type="entry name" value="AB_hydrolase_fold"/>
</dbReference>
<gene>
    <name evidence="1" type="ORF">DNK44_15225</name>
</gene>
<dbReference type="PANTHER" id="PTHR15394">
    <property type="entry name" value="SERINE HYDROLASE RBBP9"/>
    <property type="match status" value="1"/>
</dbReference>
<dbReference type="EMBL" id="QJUL01000021">
    <property type="protein sequence ID" value="TBU90622.1"/>
    <property type="molecule type" value="Genomic_DNA"/>
</dbReference>
<keyword evidence="1" id="KW-0378">Hydrolase</keyword>
<dbReference type="GO" id="GO:0016787">
    <property type="term" value="F:hydrolase activity"/>
    <property type="evidence" value="ECO:0007669"/>
    <property type="project" value="UniProtKB-KW"/>
</dbReference>
<dbReference type="AlphaFoldDB" id="A0A4Q9R0G9"/>
<dbReference type="SUPFAM" id="SSF53474">
    <property type="entry name" value="alpha/beta-Hydrolases"/>
    <property type="match status" value="1"/>
</dbReference>
<protein>
    <submittedName>
        <fullName evidence="1">Hydrolase</fullName>
    </submittedName>
</protein>
<dbReference type="PANTHER" id="PTHR15394:SF3">
    <property type="entry name" value="SERINE HYDROLASE RBBP9"/>
    <property type="match status" value="1"/>
</dbReference>
<comment type="caution">
    <text evidence="1">The sequence shown here is derived from an EMBL/GenBank/DDBJ whole genome shotgun (WGS) entry which is preliminary data.</text>
</comment>
<sequence>MAAERAPAPIVYIVHGYGAAPSDHWFAWLSEQLEQRGIEARVLALPDSQRPSVQGWADYLDTAIDRHDGDSYFVAHSLGCIALLDHLQRQPGGSRVGGAVLVSGFAEALPALPQLDAFTSRPLDFAALRGRIGKRSVIAAQDDPIVPYPLSARLADKLDAKLVTLEQGGHFLASDGFVQLPQALDALLAMMTSSPSRPHR</sequence>
<proteinExistence type="predicted"/>
<dbReference type="Gene3D" id="3.40.50.1820">
    <property type="entry name" value="alpha/beta hydrolase"/>
    <property type="match status" value="1"/>
</dbReference>
<reference evidence="1 2" key="1">
    <citation type="submission" date="2018-06" db="EMBL/GenBank/DDBJ databases">
        <title>Three novel Pseudomonas species isolated from symptomatic oak.</title>
        <authorList>
            <person name="Bueno-Gonzalez V."/>
            <person name="Brady C."/>
        </authorList>
    </citation>
    <scope>NUCLEOTIDE SEQUENCE [LARGE SCALE GENOMIC DNA]</scope>
    <source>
        <strain evidence="1 2">P6B</strain>
    </source>
</reference>
<dbReference type="Pfam" id="PF06821">
    <property type="entry name" value="Ser_hydrolase"/>
    <property type="match status" value="1"/>
</dbReference>
<dbReference type="OrthoDB" id="9804993at2"/>
<dbReference type="Proteomes" id="UP000293172">
    <property type="component" value="Unassembled WGS sequence"/>
</dbReference>
<organism evidence="1 2">
    <name type="scientific">Phytopseudomonas dryadis</name>
    <dbReference type="NCBI Taxonomy" id="2487520"/>
    <lineage>
        <taxon>Bacteria</taxon>
        <taxon>Pseudomonadati</taxon>
        <taxon>Pseudomonadota</taxon>
        <taxon>Gammaproteobacteria</taxon>
        <taxon>Pseudomonadales</taxon>
        <taxon>Pseudomonadaceae</taxon>
        <taxon>Phytopseudomonas</taxon>
    </lineage>
</organism>
<evidence type="ECO:0000313" key="2">
    <source>
        <dbReference type="Proteomes" id="UP000293172"/>
    </source>
</evidence>
<evidence type="ECO:0000313" key="1">
    <source>
        <dbReference type="EMBL" id="TBU90622.1"/>
    </source>
</evidence>
<dbReference type="InterPro" id="IPR010662">
    <property type="entry name" value="RBBP9/YdeN"/>
</dbReference>